<sequence>MVPAKVDYHRAESPKERIDHRVVFYLRNENTLSETEISNEFGFLFSDTANALRDLQGSANSSNSSIANSLLSSSLALVSSLDLVVISES</sequence>
<proteinExistence type="predicted"/>
<accession>A0A1B0BS14</accession>
<evidence type="ECO:0000313" key="1">
    <source>
        <dbReference type="EnsemblMetazoa" id="GPPI038805-PA"/>
    </source>
</evidence>
<dbReference type="AlphaFoldDB" id="A0A1B0BS14"/>
<dbReference type="EnsemblMetazoa" id="GPPI038805-RA">
    <property type="protein sequence ID" value="GPPI038805-PA"/>
    <property type="gene ID" value="GPPI038805"/>
</dbReference>
<organism evidence="1 2">
    <name type="scientific">Glossina palpalis gambiensis</name>
    <dbReference type="NCBI Taxonomy" id="67801"/>
    <lineage>
        <taxon>Eukaryota</taxon>
        <taxon>Metazoa</taxon>
        <taxon>Ecdysozoa</taxon>
        <taxon>Arthropoda</taxon>
        <taxon>Hexapoda</taxon>
        <taxon>Insecta</taxon>
        <taxon>Pterygota</taxon>
        <taxon>Neoptera</taxon>
        <taxon>Endopterygota</taxon>
        <taxon>Diptera</taxon>
        <taxon>Brachycera</taxon>
        <taxon>Muscomorpha</taxon>
        <taxon>Hippoboscoidea</taxon>
        <taxon>Glossinidae</taxon>
        <taxon>Glossina</taxon>
    </lineage>
</organism>
<dbReference type="Proteomes" id="UP000092460">
    <property type="component" value="Unassembled WGS sequence"/>
</dbReference>
<reference evidence="1" key="2">
    <citation type="submission" date="2020-05" db="UniProtKB">
        <authorList>
            <consortium name="EnsemblMetazoa"/>
        </authorList>
    </citation>
    <scope>IDENTIFICATION</scope>
    <source>
        <strain evidence="1">IAEA</strain>
    </source>
</reference>
<dbReference type="EMBL" id="JXJN01019442">
    <property type="status" value="NOT_ANNOTATED_CDS"/>
    <property type="molecule type" value="Genomic_DNA"/>
</dbReference>
<keyword evidence="2" id="KW-1185">Reference proteome</keyword>
<dbReference type="VEuPathDB" id="VectorBase:GPPI038805"/>
<evidence type="ECO:0000313" key="2">
    <source>
        <dbReference type="Proteomes" id="UP000092460"/>
    </source>
</evidence>
<reference evidence="2" key="1">
    <citation type="submission" date="2015-01" db="EMBL/GenBank/DDBJ databases">
        <authorList>
            <person name="Aksoy S."/>
            <person name="Warren W."/>
            <person name="Wilson R.K."/>
        </authorList>
    </citation>
    <scope>NUCLEOTIDE SEQUENCE [LARGE SCALE GENOMIC DNA]</scope>
    <source>
        <strain evidence="2">IAEA</strain>
    </source>
</reference>
<name>A0A1B0BS14_9MUSC</name>
<protein>
    <submittedName>
        <fullName evidence="1">Uncharacterized protein</fullName>
    </submittedName>
</protein>